<dbReference type="PANTHER" id="PTHR33447:SF20">
    <property type="entry name" value="GLUTATHIONE GAMMA-GLUTAMYLCYSTEINYLTRANSFERASE"/>
    <property type="match status" value="1"/>
</dbReference>
<dbReference type="GO" id="GO:0046938">
    <property type="term" value="P:phytochelatin biosynthetic process"/>
    <property type="evidence" value="ECO:0007669"/>
    <property type="project" value="InterPro"/>
</dbReference>
<dbReference type="GO" id="GO:0046872">
    <property type="term" value="F:metal ion binding"/>
    <property type="evidence" value="ECO:0007669"/>
    <property type="project" value="UniProtKB-KW"/>
</dbReference>
<evidence type="ECO:0000313" key="8">
    <source>
        <dbReference type="Proteomes" id="UP000315454"/>
    </source>
</evidence>
<dbReference type="Gene3D" id="3.90.70.30">
    <property type="entry name" value="Phytochelatin synthase, N-terminal domain"/>
    <property type="match status" value="1"/>
</dbReference>
<dbReference type="AlphaFoldDB" id="A0A524RSD9"/>
<keyword evidence="5" id="KW-0812">Transmembrane</keyword>
<proteinExistence type="predicted"/>
<feature type="transmembrane region" description="Helical" evidence="5">
    <location>
        <begin position="96"/>
        <end position="120"/>
    </location>
</feature>
<dbReference type="InterPro" id="IPR040409">
    <property type="entry name" value="PCS-like"/>
</dbReference>
<keyword evidence="3" id="KW-0808">Transferase</keyword>
<evidence type="ECO:0000259" key="6">
    <source>
        <dbReference type="PROSITE" id="PS51443"/>
    </source>
</evidence>
<feature type="domain" description="Peptidase C83" evidence="6">
    <location>
        <begin position="123"/>
        <end position="332"/>
    </location>
</feature>
<comment type="caution">
    <text evidence="7">The sequence shown here is derived from an EMBL/GenBank/DDBJ whole genome shotgun (WGS) entry which is preliminary data.</text>
</comment>
<evidence type="ECO:0000256" key="2">
    <source>
        <dbReference type="ARBA" id="ARBA00022539"/>
    </source>
</evidence>
<name>A0A524RSD9_9CHRO</name>
<sequence length="332" mass="36356">MACCHEDTSSNKGLPETAELSVEEEAIFRGALNRMDALIPWDALVEQIRPYYPSSGSAVICRSRFRSLASWSRRRCRDGTDYALGQACSALLMRRWFLGIGIGLGALALTGGWHLGSVYWRLSNPGQVRPPALPSEHIAFRTTAGNALFAQAVASQASADHIGLVNAFQEQEKASWCGVATAVTVLNARGDDLTQADFFTTDVQAVRSWWATTFKGMPLADLATMLTTYDATAKIYPARMSSIEAFRRELLSNASSQSDWLIVNYDRRMLGQKGGGHISPVSAYAAAEDKVLLLDTAAYKYPFHWIPVEDLYGAMATADSELGTSRGWLVVR</sequence>
<dbReference type="EC" id="2.3.2.15" evidence="1"/>
<evidence type="ECO:0000256" key="3">
    <source>
        <dbReference type="ARBA" id="ARBA00022679"/>
    </source>
</evidence>
<keyword evidence="5" id="KW-1133">Transmembrane helix</keyword>
<organism evidence="7 8">
    <name type="scientific">Aphanocapsa feldmannii 277cI</name>
    <dbReference type="NCBI Taxonomy" id="2507554"/>
    <lineage>
        <taxon>Bacteria</taxon>
        <taxon>Bacillati</taxon>
        <taxon>Cyanobacteriota</taxon>
        <taxon>Cyanophyceae</taxon>
        <taxon>Oscillatoriophycideae</taxon>
        <taxon>Chroococcales</taxon>
        <taxon>Microcystaceae</taxon>
        <taxon>Aphanocapsa</taxon>
    </lineage>
</organism>
<dbReference type="GO" id="GO:0010038">
    <property type="term" value="P:response to metal ion"/>
    <property type="evidence" value="ECO:0007669"/>
    <property type="project" value="InterPro"/>
</dbReference>
<dbReference type="Proteomes" id="UP000315454">
    <property type="component" value="Unassembled WGS sequence"/>
</dbReference>
<keyword evidence="2" id="KW-0104">Cadmium</keyword>
<dbReference type="PANTHER" id="PTHR33447">
    <property type="entry name" value="GLUTATHIONE GAMMA-GLUTAMYLCYSTEINYLTRANSFERASE"/>
    <property type="match status" value="1"/>
</dbReference>
<keyword evidence="5" id="KW-0472">Membrane</keyword>
<dbReference type="InterPro" id="IPR038765">
    <property type="entry name" value="Papain-like_cys_pep_sf"/>
</dbReference>
<keyword evidence="4" id="KW-0479">Metal-binding</keyword>
<protein>
    <recommendedName>
        <fullName evidence="1">glutathione gamma-glutamylcysteinyltransferase</fullName>
        <ecNumber evidence="1">2.3.2.15</ecNumber>
    </recommendedName>
</protein>
<dbReference type="PROSITE" id="PS51443">
    <property type="entry name" value="PCS"/>
    <property type="match status" value="1"/>
</dbReference>
<dbReference type="InterPro" id="IPR038156">
    <property type="entry name" value="PCS_N_sf"/>
</dbReference>
<evidence type="ECO:0000256" key="5">
    <source>
        <dbReference type="SAM" id="Phobius"/>
    </source>
</evidence>
<evidence type="ECO:0000256" key="4">
    <source>
        <dbReference type="ARBA" id="ARBA00022723"/>
    </source>
</evidence>
<reference evidence="7 8" key="1">
    <citation type="journal article" date="2019" name="mSystems">
        <title>Life at home and on the roam: Genomic adaptions reflect the dual lifestyle of an intracellular, facultative symbiont.</title>
        <authorList>
            <person name="Burgsdorf I."/>
        </authorList>
    </citation>
    <scope>NUCLEOTIDE SEQUENCE [LARGE SCALE GENOMIC DNA]</scope>
    <source>
        <strain evidence="7">277cI</strain>
    </source>
</reference>
<evidence type="ECO:0000256" key="1">
    <source>
        <dbReference type="ARBA" id="ARBA00012468"/>
    </source>
</evidence>
<dbReference type="Pfam" id="PF05023">
    <property type="entry name" value="Phytochelatin"/>
    <property type="match status" value="1"/>
</dbReference>
<dbReference type="GO" id="GO:0016756">
    <property type="term" value="F:glutathione gamma-glutamylcysteinyltransferase activity"/>
    <property type="evidence" value="ECO:0007669"/>
    <property type="project" value="UniProtKB-EC"/>
</dbReference>
<dbReference type="EMBL" id="SRMN01000188">
    <property type="protein sequence ID" value="TGH18391.1"/>
    <property type="molecule type" value="Genomic_DNA"/>
</dbReference>
<accession>A0A524RSD9</accession>
<dbReference type="InterPro" id="IPR007719">
    <property type="entry name" value="PCS_N"/>
</dbReference>
<evidence type="ECO:0000313" key="7">
    <source>
        <dbReference type="EMBL" id="TGH18391.1"/>
    </source>
</evidence>
<gene>
    <name evidence="7" type="ORF">ERJ68_09145</name>
</gene>
<dbReference type="SUPFAM" id="SSF54001">
    <property type="entry name" value="Cysteine proteinases"/>
    <property type="match status" value="1"/>
</dbReference>